<comment type="pathway">
    <text evidence="2 10">Purine metabolism; IMP biosynthesis via de novo pathway; 5-formamido-1-(5-phospho-D-ribosyl)imidazole-4-carboxamide from 5-amino-1-(5-phospho-D-ribosyl)imidazole-4-carboxamide (10-formyl THF route): step 1/1.</text>
</comment>
<dbReference type="SMART" id="SM00798">
    <property type="entry name" value="AICARFT_IMPCHas"/>
    <property type="match status" value="1"/>
</dbReference>
<comment type="catalytic activity">
    <reaction evidence="9 10">
        <text>IMP + H2O = 5-formamido-1-(5-phospho-D-ribosyl)imidazole-4-carboxamide</text>
        <dbReference type="Rhea" id="RHEA:18445"/>
        <dbReference type="ChEBI" id="CHEBI:15377"/>
        <dbReference type="ChEBI" id="CHEBI:58053"/>
        <dbReference type="ChEBI" id="CHEBI:58467"/>
        <dbReference type="EC" id="3.5.4.10"/>
    </reaction>
</comment>
<name>A0A941B414_9FLAO</name>
<dbReference type="InterPro" id="IPR024051">
    <property type="entry name" value="AICAR_Tfase_dup_dom_sf"/>
</dbReference>
<dbReference type="GO" id="GO:0003937">
    <property type="term" value="F:IMP cyclohydrolase activity"/>
    <property type="evidence" value="ECO:0007669"/>
    <property type="project" value="UniProtKB-UniRule"/>
</dbReference>
<reference evidence="12 13" key="1">
    <citation type="submission" date="2021-03" db="EMBL/GenBank/DDBJ databases">
        <title>Flavobacterium Flabelliformis Sp. Nov. And Flavobacterium Geliluteum Sp. Nov., Two Novel Multidrug Resistant Psychrophilic Species Isolated From Antarctica.</title>
        <authorList>
            <person name="Kralova S."/>
            <person name="Busse H.J."/>
            <person name="Bezdicek M."/>
            <person name="Nykrynova M."/>
            <person name="Kroupova E."/>
            <person name="Krsek D."/>
            <person name="Sedlacek I."/>
        </authorList>
    </citation>
    <scope>NUCLEOTIDE SEQUENCE [LARGE SCALE GENOMIC DNA]</scope>
    <source>
        <strain evidence="12 13">P7388</strain>
    </source>
</reference>
<dbReference type="Gene3D" id="3.40.50.1380">
    <property type="entry name" value="Methylglyoxal synthase-like domain"/>
    <property type="match status" value="1"/>
</dbReference>
<dbReference type="SUPFAM" id="SSF52335">
    <property type="entry name" value="Methylglyoxal synthase-like"/>
    <property type="match status" value="1"/>
</dbReference>
<dbReference type="SMART" id="SM00851">
    <property type="entry name" value="MGS"/>
    <property type="match status" value="1"/>
</dbReference>
<proteinExistence type="inferred from homology"/>
<dbReference type="EC" id="3.5.4.10" evidence="10"/>
<dbReference type="EC" id="2.1.2.3" evidence="10"/>
<keyword evidence="4 10" id="KW-0808">Transferase</keyword>
<dbReference type="Gene3D" id="3.40.140.20">
    <property type="match status" value="2"/>
</dbReference>
<keyword evidence="13" id="KW-1185">Reference proteome</keyword>
<comment type="catalytic activity">
    <reaction evidence="8 10">
        <text>(6R)-10-formyltetrahydrofolate + 5-amino-1-(5-phospho-beta-D-ribosyl)imidazole-4-carboxamide = 5-formamido-1-(5-phospho-D-ribosyl)imidazole-4-carboxamide + (6S)-5,6,7,8-tetrahydrofolate</text>
        <dbReference type="Rhea" id="RHEA:22192"/>
        <dbReference type="ChEBI" id="CHEBI:57453"/>
        <dbReference type="ChEBI" id="CHEBI:58467"/>
        <dbReference type="ChEBI" id="CHEBI:58475"/>
        <dbReference type="ChEBI" id="CHEBI:195366"/>
        <dbReference type="EC" id="2.1.2.3"/>
    </reaction>
</comment>
<dbReference type="PROSITE" id="PS51855">
    <property type="entry name" value="MGS"/>
    <property type="match status" value="1"/>
</dbReference>
<dbReference type="CDD" id="cd01421">
    <property type="entry name" value="IMPCH"/>
    <property type="match status" value="1"/>
</dbReference>
<feature type="domain" description="MGS-like" evidence="11">
    <location>
        <begin position="1"/>
        <end position="149"/>
    </location>
</feature>
<dbReference type="EMBL" id="JAGFBV010000022">
    <property type="protein sequence ID" value="MBP4139093.1"/>
    <property type="molecule type" value="Genomic_DNA"/>
</dbReference>
<gene>
    <name evidence="10 12" type="primary">purH</name>
    <name evidence="12" type="ORF">J3495_13490</name>
</gene>
<evidence type="ECO:0000256" key="9">
    <source>
        <dbReference type="ARBA" id="ARBA00050687"/>
    </source>
</evidence>
<dbReference type="InterPro" id="IPR002695">
    <property type="entry name" value="PurH-like"/>
</dbReference>
<evidence type="ECO:0000256" key="3">
    <source>
        <dbReference type="ARBA" id="ARBA00007667"/>
    </source>
</evidence>
<evidence type="ECO:0000256" key="1">
    <source>
        <dbReference type="ARBA" id="ARBA00004844"/>
    </source>
</evidence>
<evidence type="ECO:0000256" key="5">
    <source>
        <dbReference type="ARBA" id="ARBA00022755"/>
    </source>
</evidence>
<dbReference type="NCBIfam" id="NF002049">
    <property type="entry name" value="PRK00881.1"/>
    <property type="match status" value="1"/>
</dbReference>
<dbReference type="InterPro" id="IPR016193">
    <property type="entry name" value="Cytidine_deaminase-like"/>
</dbReference>
<evidence type="ECO:0000256" key="2">
    <source>
        <dbReference type="ARBA" id="ARBA00004954"/>
    </source>
</evidence>
<keyword evidence="5 10" id="KW-0658">Purine biosynthesis</keyword>
<keyword evidence="6 10" id="KW-0378">Hydrolase</keyword>
<evidence type="ECO:0000259" key="11">
    <source>
        <dbReference type="PROSITE" id="PS51855"/>
    </source>
</evidence>
<comment type="domain">
    <text evidence="10">The IMP cyclohydrolase activity resides in the N-terminal region.</text>
</comment>
<sequence length="508" mass="55702">MSTTKKIQSALISVFSKDGLEPIVRKLHEQNVTLYSTGGTEDFIKNLGIPVVPVEDITSFPEILGGRVKTLHPKIFGGILNRQDNESDVMQMKEFDIPQIDLVIVDLYAFEKTVASGASEQDIIEKIDIGGISLIRAGAKNFKDTVIVASVNEYSLLLDLITAQNGSTTLENRRLLATKAFHVSSHYDGAIFNYFNTDETIYKESIADGQVLRYGENPHQKGFFFGDFDSMFKKVNGKELSYNNLLDVDAAVNLINEFKTDGPTFAILKHNNACGLASRKTISEAYLAALACDPTSAFGGVLIANTKIDLATAQEINKLFCEVVIAPNYDDDAIAILQEKKNRIILIQNEVDLPSRQVRTCLNGLLIQDRNNITDTKEHLKTVTTKEPTAQEVEDLIFASKICKNTKSNTIVFAKNGTLIASGTGQTSRVDALMQAVDKAKAFGFDLTGASMASDAFFPFPDCVELAKKAGITAVIQPGGSIKDELSINYCNENNLAMVFTGTRHFKH</sequence>
<evidence type="ECO:0000256" key="7">
    <source>
        <dbReference type="ARBA" id="ARBA00023268"/>
    </source>
</evidence>
<dbReference type="RefSeq" id="WP_210667073.1">
    <property type="nucleotide sequence ID" value="NZ_JAGFBV010000022.1"/>
</dbReference>
<comment type="similarity">
    <text evidence="3 10">Belongs to the PurH family.</text>
</comment>
<dbReference type="PIRSF" id="PIRSF000414">
    <property type="entry name" value="AICARFT_IMPCHas"/>
    <property type="match status" value="1"/>
</dbReference>
<dbReference type="GO" id="GO:0004643">
    <property type="term" value="F:phosphoribosylaminoimidazolecarboxamide formyltransferase activity"/>
    <property type="evidence" value="ECO:0007669"/>
    <property type="project" value="UniProtKB-UniRule"/>
</dbReference>
<evidence type="ECO:0000256" key="8">
    <source>
        <dbReference type="ARBA" id="ARBA00050488"/>
    </source>
</evidence>
<evidence type="ECO:0000256" key="6">
    <source>
        <dbReference type="ARBA" id="ARBA00022801"/>
    </source>
</evidence>
<dbReference type="SUPFAM" id="SSF53927">
    <property type="entry name" value="Cytidine deaminase-like"/>
    <property type="match status" value="1"/>
</dbReference>
<dbReference type="Pfam" id="PF02142">
    <property type="entry name" value="MGS"/>
    <property type="match status" value="1"/>
</dbReference>
<protein>
    <recommendedName>
        <fullName evidence="10">Bifunctional purine biosynthesis protein PurH</fullName>
    </recommendedName>
    <domain>
        <recommendedName>
            <fullName evidence="10">Phosphoribosylaminoimidazolecarboxamide formyltransferase</fullName>
            <ecNumber evidence="10">2.1.2.3</ecNumber>
        </recommendedName>
        <alternativeName>
            <fullName evidence="10">AICAR transformylase</fullName>
        </alternativeName>
    </domain>
    <domain>
        <recommendedName>
            <fullName evidence="10">IMP cyclohydrolase</fullName>
            <ecNumber evidence="10">3.5.4.10</ecNumber>
        </recommendedName>
        <alternativeName>
            <fullName evidence="10">ATIC</fullName>
        </alternativeName>
        <alternativeName>
            <fullName evidence="10">IMP synthase</fullName>
        </alternativeName>
        <alternativeName>
            <fullName evidence="10">Inosinicase</fullName>
        </alternativeName>
    </domain>
</protein>
<dbReference type="FunFam" id="3.40.140.20:FF:000005">
    <property type="entry name" value="Bifunctional purine biosynthesis protein PurH"/>
    <property type="match status" value="1"/>
</dbReference>
<evidence type="ECO:0000313" key="13">
    <source>
        <dbReference type="Proteomes" id="UP000675047"/>
    </source>
</evidence>
<dbReference type="AlphaFoldDB" id="A0A941B414"/>
<accession>A0A941B414</accession>
<organism evidence="12 13">
    <name type="scientific">Flavobacterium geliluteum</name>
    <dbReference type="NCBI Taxonomy" id="2816120"/>
    <lineage>
        <taxon>Bacteria</taxon>
        <taxon>Pseudomonadati</taxon>
        <taxon>Bacteroidota</taxon>
        <taxon>Flavobacteriia</taxon>
        <taxon>Flavobacteriales</taxon>
        <taxon>Flavobacteriaceae</taxon>
        <taxon>Flavobacterium</taxon>
    </lineage>
</organism>
<evidence type="ECO:0000256" key="4">
    <source>
        <dbReference type="ARBA" id="ARBA00022679"/>
    </source>
</evidence>
<keyword evidence="7 10" id="KW-0511">Multifunctional enzyme</keyword>
<comment type="caution">
    <text evidence="12">The sequence shown here is derived from an EMBL/GenBank/DDBJ whole genome shotgun (WGS) entry which is preliminary data.</text>
</comment>
<dbReference type="Pfam" id="PF01808">
    <property type="entry name" value="AICARFT_IMPCHas"/>
    <property type="match status" value="1"/>
</dbReference>
<dbReference type="GO" id="GO:0006189">
    <property type="term" value="P:'de novo' IMP biosynthetic process"/>
    <property type="evidence" value="ECO:0007669"/>
    <property type="project" value="UniProtKB-UniRule"/>
</dbReference>
<dbReference type="GO" id="GO:0005829">
    <property type="term" value="C:cytosol"/>
    <property type="evidence" value="ECO:0007669"/>
    <property type="project" value="TreeGrafter"/>
</dbReference>
<dbReference type="InterPro" id="IPR036914">
    <property type="entry name" value="MGS-like_dom_sf"/>
</dbReference>
<dbReference type="InterPro" id="IPR011607">
    <property type="entry name" value="MGS-like_dom"/>
</dbReference>
<dbReference type="PANTHER" id="PTHR11692">
    <property type="entry name" value="BIFUNCTIONAL PURINE BIOSYNTHESIS PROTEIN PURH"/>
    <property type="match status" value="1"/>
</dbReference>
<dbReference type="FunFam" id="3.40.50.1380:FF:000001">
    <property type="entry name" value="Bifunctional purine biosynthesis protein PurH"/>
    <property type="match status" value="1"/>
</dbReference>
<dbReference type="Proteomes" id="UP000675047">
    <property type="component" value="Unassembled WGS sequence"/>
</dbReference>
<dbReference type="HAMAP" id="MF_00139">
    <property type="entry name" value="PurH"/>
    <property type="match status" value="1"/>
</dbReference>
<dbReference type="FunFam" id="3.40.140.20:FF:000001">
    <property type="entry name" value="Bifunctional purine biosynthesis protein PurH"/>
    <property type="match status" value="1"/>
</dbReference>
<evidence type="ECO:0000313" key="12">
    <source>
        <dbReference type="EMBL" id="MBP4139093.1"/>
    </source>
</evidence>
<comment type="pathway">
    <text evidence="1 10">Purine metabolism; IMP biosynthesis via de novo pathway; IMP from 5-formamido-1-(5-phospho-D-ribosyl)imidazole-4-carboxamide: step 1/1.</text>
</comment>
<dbReference type="PANTHER" id="PTHR11692:SF0">
    <property type="entry name" value="BIFUNCTIONAL PURINE BIOSYNTHESIS PROTEIN ATIC"/>
    <property type="match status" value="1"/>
</dbReference>
<evidence type="ECO:0000256" key="10">
    <source>
        <dbReference type="HAMAP-Rule" id="MF_00139"/>
    </source>
</evidence>